<name>A0A336L112_CULSO</name>
<dbReference type="GO" id="GO:0000462">
    <property type="term" value="P:maturation of SSU-rRNA from tricistronic rRNA transcript (SSU-rRNA, 5.8S rRNA, LSU-rRNA)"/>
    <property type="evidence" value="ECO:0007669"/>
    <property type="project" value="TreeGrafter"/>
</dbReference>
<dbReference type="Pfam" id="PF09368">
    <property type="entry name" value="Sas10"/>
    <property type="match status" value="1"/>
</dbReference>
<feature type="compositionally biased region" description="Basic and acidic residues" evidence="5">
    <location>
        <begin position="337"/>
        <end position="352"/>
    </location>
</feature>
<gene>
    <name evidence="7" type="primary">CSON002635</name>
</gene>
<evidence type="ECO:0000256" key="5">
    <source>
        <dbReference type="SAM" id="MobiDB-lite"/>
    </source>
</evidence>
<dbReference type="PANTHER" id="PTHR13237">
    <property type="entry name" value="SOMETHING ABOUT SILENCING PROTEIN 10-RELATED"/>
    <property type="match status" value="1"/>
</dbReference>
<feature type="compositionally biased region" description="Acidic residues" evidence="5">
    <location>
        <begin position="326"/>
        <end position="336"/>
    </location>
</feature>
<dbReference type="GO" id="GO:0032040">
    <property type="term" value="C:small-subunit processome"/>
    <property type="evidence" value="ECO:0007669"/>
    <property type="project" value="TreeGrafter"/>
</dbReference>
<feature type="compositionally biased region" description="Basic residues" evidence="5">
    <location>
        <begin position="402"/>
        <end position="411"/>
    </location>
</feature>
<feature type="compositionally biased region" description="Basic and acidic residues" evidence="5">
    <location>
        <begin position="21"/>
        <end position="41"/>
    </location>
</feature>
<evidence type="ECO:0000313" key="7">
    <source>
        <dbReference type="EMBL" id="SSX10906.1"/>
    </source>
</evidence>
<dbReference type="EMBL" id="UFQS01001439">
    <property type="protein sequence ID" value="SSX10906.1"/>
    <property type="molecule type" value="Genomic_DNA"/>
</dbReference>
<feature type="region of interest" description="Disordered" evidence="5">
    <location>
        <begin position="321"/>
        <end position="411"/>
    </location>
</feature>
<dbReference type="AlphaFoldDB" id="A0A336L112"/>
<evidence type="ECO:0000256" key="2">
    <source>
        <dbReference type="ARBA" id="ARBA00010979"/>
    </source>
</evidence>
<evidence type="ECO:0000259" key="6">
    <source>
        <dbReference type="Pfam" id="PF09368"/>
    </source>
</evidence>
<evidence type="ECO:0000313" key="8">
    <source>
        <dbReference type="EMBL" id="SSX30584.1"/>
    </source>
</evidence>
<feature type="compositionally biased region" description="Acidic residues" evidence="5">
    <location>
        <begin position="353"/>
        <end position="374"/>
    </location>
</feature>
<feature type="region of interest" description="Disordered" evidence="5">
    <location>
        <begin position="1"/>
        <end position="88"/>
    </location>
</feature>
<dbReference type="OMA" id="EEYIRPQ"/>
<feature type="compositionally biased region" description="Acidic residues" evidence="5">
    <location>
        <begin position="8"/>
        <end position="20"/>
    </location>
</feature>
<evidence type="ECO:0000256" key="1">
    <source>
        <dbReference type="ARBA" id="ARBA00004123"/>
    </source>
</evidence>
<feature type="compositionally biased region" description="Polar residues" evidence="5">
    <location>
        <begin position="380"/>
        <end position="390"/>
    </location>
</feature>
<accession>A0A336L112</accession>
<keyword evidence="3" id="KW-0597">Phosphoprotein</keyword>
<feature type="compositionally biased region" description="Acidic residues" evidence="5">
    <location>
        <begin position="72"/>
        <end position="82"/>
    </location>
</feature>
<dbReference type="EMBL" id="UFQT01001439">
    <property type="protein sequence ID" value="SSX30584.1"/>
    <property type="molecule type" value="Genomic_DNA"/>
</dbReference>
<protein>
    <submittedName>
        <fullName evidence="7">CSON002635 protein</fullName>
    </submittedName>
</protein>
<comment type="subcellular location">
    <subcellularLocation>
        <location evidence="1">Nucleus</location>
    </subcellularLocation>
</comment>
<reference evidence="8" key="2">
    <citation type="submission" date="2018-07" db="EMBL/GenBank/DDBJ databases">
        <authorList>
            <person name="Quirk P.G."/>
            <person name="Krulwich T.A."/>
        </authorList>
    </citation>
    <scope>NUCLEOTIDE SEQUENCE</scope>
</reference>
<dbReference type="Pfam" id="PF04000">
    <property type="entry name" value="Sas10_Utp3"/>
    <property type="match status" value="1"/>
</dbReference>
<dbReference type="InterPro" id="IPR007146">
    <property type="entry name" value="Sas10/Utp3/C1D"/>
</dbReference>
<evidence type="ECO:0000256" key="4">
    <source>
        <dbReference type="ARBA" id="ARBA00023242"/>
    </source>
</evidence>
<dbReference type="VEuPathDB" id="VectorBase:CSON002635"/>
<reference evidence="7" key="1">
    <citation type="submission" date="2018-04" db="EMBL/GenBank/DDBJ databases">
        <authorList>
            <person name="Go L.Y."/>
            <person name="Mitchell J.A."/>
        </authorList>
    </citation>
    <scope>NUCLEOTIDE SEQUENCE</scope>
    <source>
        <tissue evidence="7">Whole organism</tissue>
    </source>
</reference>
<dbReference type="PANTHER" id="PTHR13237:SF8">
    <property type="entry name" value="SOMETHING ABOUT SILENCING PROTEIN 10"/>
    <property type="match status" value="1"/>
</dbReference>
<evidence type="ECO:0000256" key="3">
    <source>
        <dbReference type="ARBA" id="ARBA00022553"/>
    </source>
</evidence>
<proteinExistence type="inferred from homology"/>
<organism evidence="7">
    <name type="scientific">Culicoides sonorensis</name>
    <name type="common">Biting midge</name>
    <dbReference type="NCBI Taxonomy" id="179676"/>
    <lineage>
        <taxon>Eukaryota</taxon>
        <taxon>Metazoa</taxon>
        <taxon>Ecdysozoa</taxon>
        <taxon>Arthropoda</taxon>
        <taxon>Hexapoda</taxon>
        <taxon>Insecta</taxon>
        <taxon>Pterygota</taxon>
        <taxon>Neoptera</taxon>
        <taxon>Endopterygota</taxon>
        <taxon>Diptera</taxon>
        <taxon>Nematocera</taxon>
        <taxon>Chironomoidea</taxon>
        <taxon>Ceratopogonidae</taxon>
        <taxon>Ceratopogoninae</taxon>
        <taxon>Culicoides</taxon>
        <taxon>Monoculicoides</taxon>
    </lineage>
</organism>
<feature type="compositionally biased region" description="Acidic residues" evidence="5">
    <location>
        <begin position="53"/>
        <end position="63"/>
    </location>
</feature>
<sequence>MVDKINFDVDDYEVSDSEEEYTPRERSLISKVRESNRKKVESDEEVLGFSGSDDAESEELSDNEEIKKFEDTASEGEQDDDLPDSRAWGKKKRAYYNTDFVDKDYSQYTQEEEELAAQEYEEAKQIRQRLTKQLNDNDFSLDIFTDTTSKSKSEADTEEPKLKTDLTDLSEREKKQLFKRDAPEFEGLVQDMFNHLEESENILTPFIEYCKKNQVEEIPIIKFVKTFNTLLLNYSNNVSFYLLLKSKRIPIKNHPVVKRLVQVRKLIDQLNERYQDIVRPQLEQFMEDLRNDNVKGIKKVNQEPTQKSKKMLNIMKPFEQNNLSDEASDNDDFLESEEPKLKRAKLSEKDDSMDVEQENEEHDGMEHDDEEEEEMGKRSITYQMSKNKGLTTRKYKAEQRNPRVKNRSKYRKAVIRRKGSVREVRKETSRYAGEATGIKAFVKRSVTIK</sequence>
<feature type="domain" description="Sas10 C-terminal" evidence="6">
    <location>
        <begin position="375"/>
        <end position="447"/>
    </location>
</feature>
<dbReference type="InterPro" id="IPR018972">
    <property type="entry name" value="Sas10_C_dom"/>
</dbReference>
<keyword evidence="4" id="KW-0539">Nucleus</keyword>
<comment type="similarity">
    <text evidence="2">Belongs to the SAS10 family.</text>
</comment>